<keyword evidence="8" id="KW-0482">Metalloprotease</keyword>
<dbReference type="Pfam" id="PF01433">
    <property type="entry name" value="Peptidase_M1"/>
    <property type="match status" value="1"/>
</dbReference>
<keyword evidence="9" id="KW-1133">Transmembrane helix</keyword>
<dbReference type="PRINTS" id="PR00756">
    <property type="entry name" value="ALADIPTASE"/>
</dbReference>
<dbReference type="GO" id="GO:0043171">
    <property type="term" value="P:peptide catabolic process"/>
    <property type="evidence" value="ECO:0007669"/>
    <property type="project" value="TreeGrafter"/>
</dbReference>
<dbReference type="SUPFAM" id="SSF55486">
    <property type="entry name" value="Metalloproteases ('zincins'), catalytic domain"/>
    <property type="match status" value="1"/>
</dbReference>
<dbReference type="GO" id="GO:0005615">
    <property type="term" value="C:extracellular space"/>
    <property type="evidence" value="ECO:0007669"/>
    <property type="project" value="TreeGrafter"/>
</dbReference>
<dbReference type="Gene3D" id="1.10.390.10">
    <property type="entry name" value="Neutral Protease Domain 2"/>
    <property type="match status" value="1"/>
</dbReference>
<feature type="domain" description="Peptidase M1 membrane alanine aminopeptidase" evidence="10">
    <location>
        <begin position="287"/>
        <end position="463"/>
    </location>
</feature>
<evidence type="ECO:0000256" key="7">
    <source>
        <dbReference type="ARBA" id="ARBA00022833"/>
    </source>
</evidence>
<keyword evidence="7" id="KW-0862">Zinc</keyword>
<keyword evidence="3" id="KW-0031">Aminopeptidase</keyword>
<dbReference type="GO" id="GO:0006508">
    <property type="term" value="P:proteolysis"/>
    <property type="evidence" value="ECO:0007669"/>
    <property type="project" value="UniProtKB-KW"/>
</dbReference>
<gene>
    <name evidence="12" type="ORF">MNBD_IGNAVI01-1922</name>
</gene>
<dbReference type="InterPro" id="IPR001930">
    <property type="entry name" value="Peptidase_M1"/>
</dbReference>
<comment type="cofactor">
    <cofactor evidence="1">
        <name>Zn(2+)</name>
        <dbReference type="ChEBI" id="CHEBI:29105"/>
    </cofactor>
</comment>
<evidence type="ECO:0000256" key="4">
    <source>
        <dbReference type="ARBA" id="ARBA00022670"/>
    </source>
</evidence>
<evidence type="ECO:0000256" key="3">
    <source>
        <dbReference type="ARBA" id="ARBA00022438"/>
    </source>
</evidence>
<evidence type="ECO:0000259" key="10">
    <source>
        <dbReference type="Pfam" id="PF01433"/>
    </source>
</evidence>
<name>A0A3B1DCJ7_9ZZZZ</name>
<dbReference type="PANTHER" id="PTHR11533:SF174">
    <property type="entry name" value="PUROMYCIN-SENSITIVE AMINOPEPTIDASE-RELATED"/>
    <property type="match status" value="1"/>
</dbReference>
<dbReference type="SUPFAM" id="SSF63737">
    <property type="entry name" value="Leukotriene A4 hydrolase N-terminal domain"/>
    <property type="match status" value="1"/>
</dbReference>
<comment type="similarity">
    <text evidence="2">Belongs to the peptidase M1 family.</text>
</comment>
<dbReference type="InterPro" id="IPR050344">
    <property type="entry name" value="Peptidase_M1_aminopeptidases"/>
</dbReference>
<dbReference type="GO" id="GO:0005737">
    <property type="term" value="C:cytoplasm"/>
    <property type="evidence" value="ECO:0007669"/>
    <property type="project" value="TreeGrafter"/>
</dbReference>
<dbReference type="PANTHER" id="PTHR11533">
    <property type="entry name" value="PROTEASE M1 ZINC METALLOPROTEASE"/>
    <property type="match status" value="1"/>
</dbReference>
<dbReference type="EMBL" id="UOGD01000336">
    <property type="protein sequence ID" value="VAX26387.1"/>
    <property type="molecule type" value="Genomic_DNA"/>
</dbReference>
<evidence type="ECO:0000256" key="2">
    <source>
        <dbReference type="ARBA" id="ARBA00010136"/>
    </source>
</evidence>
<dbReference type="AlphaFoldDB" id="A0A3B1DCJ7"/>
<dbReference type="InterPro" id="IPR027268">
    <property type="entry name" value="Peptidase_M4/M1_CTD_sf"/>
</dbReference>
<proteinExistence type="inferred from homology"/>
<evidence type="ECO:0000313" key="12">
    <source>
        <dbReference type="EMBL" id="VAX26387.1"/>
    </source>
</evidence>
<dbReference type="CDD" id="cd09603">
    <property type="entry name" value="M1_APN_like"/>
    <property type="match status" value="1"/>
</dbReference>
<keyword evidence="4" id="KW-0645">Protease</keyword>
<evidence type="ECO:0000256" key="6">
    <source>
        <dbReference type="ARBA" id="ARBA00022801"/>
    </source>
</evidence>
<keyword evidence="9" id="KW-0812">Transmembrane</keyword>
<reference evidence="12" key="1">
    <citation type="submission" date="2018-06" db="EMBL/GenBank/DDBJ databases">
        <authorList>
            <person name="Zhirakovskaya E."/>
        </authorList>
    </citation>
    <scope>NUCLEOTIDE SEQUENCE</scope>
</reference>
<keyword evidence="5" id="KW-0479">Metal-binding</keyword>
<evidence type="ECO:0000259" key="11">
    <source>
        <dbReference type="Pfam" id="PF17900"/>
    </source>
</evidence>
<dbReference type="GO" id="GO:0070006">
    <property type="term" value="F:metalloaminopeptidase activity"/>
    <property type="evidence" value="ECO:0007669"/>
    <property type="project" value="TreeGrafter"/>
</dbReference>
<dbReference type="Pfam" id="PF17900">
    <property type="entry name" value="Peptidase_M1_N"/>
    <property type="match status" value="1"/>
</dbReference>
<dbReference type="GO" id="GO:0016020">
    <property type="term" value="C:membrane"/>
    <property type="evidence" value="ECO:0007669"/>
    <property type="project" value="TreeGrafter"/>
</dbReference>
<feature type="domain" description="Aminopeptidase N-like N-terminal" evidence="11">
    <location>
        <begin position="63"/>
        <end position="230"/>
    </location>
</feature>
<evidence type="ECO:0000256" key="8">
    <source>
        <dbReference type="ARBA" id="ARBA00023049"/>
    </source>
</evidence>
<protein>
    <submittedName>
        <fullName evidence="12">Uncharacterized protein</fullName>
    </submittedName>
</protein>
<dbReference type="InterPro" id="IPR045357">
    <property type="entry name" value="Aminopeptidase_N-like_N"/>
</dbReference>
<accession>A0A3B1DCJ7</accession>
<keyword evidence="6" id="KW-0378">Hydrolase</keyword>
<organism evidence="12">
    <name type="scientific">hydrothermal vent metagenome</name>
    <dbReference type="NCBI Taxonomy" id="652676"/>
    <lineage>
        <taxon>unclassified sequences</taxon>
        <taxon>metagenomes</taxon>
        <taxon>ecological metagenomes</taxon>
    </lineage>
</organism>
<dbReference type="GO" id="GO:0042277">
    <property type="term" value="F:peptide binding"/>
    <property type="evidence" value="ECO:0007669"/>
    <property type="project" value="TreeGrafter"/>
</dbReference>
<keyword evidence="9" id="KW-0472">Membrane</keyword>
<evidence type="ECO:0000256" key="5">
    <source>
        <dbReference type="ARBA" id="ARBA00022723"/>
    </source>
</evidence>
<evidence type="ECO:0000256" key="1">
    <source>
        <dbReference type="ARBA" id="ARBA00001947"/>
    </source>
</evidence>
<dbReference type="InterPro" id="IPR014782">
    <property type="entry name" value="Peptidase_M1_dom"/>
</dbReference>
<feature type="transmembrane region" description="Helical" evidence="9">
    <location>
        <begin position="7"/>
        <end position="29"/>
    </location>
</feature>
<dbReference type="Gene3D" id="2.60.40.1730">
    <property type="entry name" value="tricorn interacting facor f3 domain"/>
    <property type="match status" value="1"/>
</dbReference>
<sequence>MKVKNKILIILILIIVVVVFFFSGIYFLYGDKLGIVRDNLRLVVDFATVDLFEENKREIDVTNYNIDIELFPRKEKIVAKTRVIGLIRNKKKIELDFCDNFNIHSVQLNNSTADYYFDGNKLVIENNEINSDTFEVSVSYEGTPKNLGFGSFAFTEWKDDIMVSTLNEPVFASTWFPCNDTPADKALLNISITADSEMVSVSNGKLISVEKKGEKTKYNWLTVYPIATYLIAIYSAPYQSFNQQYVGLYSDTMNIDYYVLPDKLEDAEFAFADHPSYLKTLSDLYGEYPFIKEKYGAAQINWSQGAMESQTITGIGTNFISKAKFFSSMMLHEVAHSWWGNSVTPKSWKDIWLNEGFATYSEALYWEKTKGKSALISTMESFRVENDVETLYAPKMNIFSKMIYNKGAWVLHMLRRELGDTLFFKTLRNYYKKFQYGNADTYDFKKVCEETSGKDLRKFFDQWVFVGKGKIEIDYKWDIKNSEKNKKELSISLAQTQNGYEWYDFPIDILIKEDSGNEFTLTRYITSKDTVISFDIPDDFSSFEFDPESWLLVSIRSLEK</sequence>
<dbReference type="InterPro" id="IPR042097">
    <property type="entry name" value="Aminopeptidase_N-like_N_sf"/>
</dbReference>
<dbReference type="GO" id="GO:0008270">
    <property type="term" value="F:zinc ion binding"/>
    <property type="evidence" value="ECO:0007669"/>
    <property type="project" value="InterPro"/>
</dbReference>
<evidence type="ECO:0000256" key="9">
    <source>
        <dbReference type="SAM" id="Phobius"/>
    </source>
</evidence>